<dbReference type="GO" id="GO:0000139">
    <property type="term" value="C:Golgi membrane"/>
    <property type="evidence" value="ECO:0007669"/>
    <property type="project" value="UniProtKB-SubCell"/>
</dbReference>
<feature type="transmembrane region" description="Helical" evidence="6">
    <location>
        <begin position="20"/>
        <end position="43"/>
    </location>
</feature>
<keyword evidence="3 6" id="KW-1133">Transmembrane helix</keyword>
<dbReference type="AlphaFoldDB" id="A0AAV1CEX5"/>
<dbReference type="NCBIfam" id="TIGR01627">
    <property type="entry name" value="A_thal_3515"/>
    <property type="match status" value="1"/>
</dbReference>
<keyword evidence="4 6" id="KW-0472">Membrane</keyword>
<evidence type="ECO:0000256" key="1">
    <source>
        <dbReference type="ARBA" id="ARBA00004194"/>
    </source>
</evidence>
<organism evidence="7 8">
    <name type="scientific">Oldenlandia corymbosa var. corymbosa</name>
    <dbReference type="NCBI Taxonomy" id="529605"/>
    <lineage>
        <taxon>Eukaryota</taxon>
        <taxon>Viridiplantae</taxon>
        <taxon>Streptophyta</taxon>
        <taxon>Embryophyta</taxon>
        <taxon>Tracheophyta</taxon>
        <taxon>Spermatophyta</taxon>
        <taxon>Magnoliopsida</taxon>
        <taxon>eudicotyledons</taxon>
        <taxon>Gunneridae</taxon>
        <taxon>Pentapetalae</taxon>
        <taxon>asterids</taxon>
        <taxon>lamiids</taxon>
        <taxon>Gentianales</taxon>
        <taxon>Rubiaceae</taxon>
        <taxon>Rubioideae</taxon>
        <taxon>Spermacoceae</taxon>
        <taxon>Hedyotis-Oldenlandia complex</taxon>
        <taxon>Oldenlandia</taxon>
    </lineage>
</organism>
<dbReference type="PANTHER" id="PTHR31444">
    <property type="entry name" value="OS11G0490100 PROTEIN"/>
    <property type="match status" value="1"/>
</dbReference>
<gene>
    <name evidence="7" type="ORF">OLC1_LOCUS4646</name>
</gene>
<evidence type="ECO:0000256" key="2">
    <source>
        <dbReference type="ARBA" id="ARBA00022692"/>
    </source>
</evidence>
<comment type="subcellular location">
    <subcellularLocation>
        <location evidence="1">Golgi apparatus membrane</location>
        <topology evidence="1">Single-pass membrane protein</topology>
    </subcellularLocation>
</comment>
<dbReference type="Pfam" id="PF21729">
    <property type="entry name" value="IRX15_IRX15L_GXM"/>
    <property type="match status" value="1"/>
</dbReference>
<evidence type="ECO:0000313" key="7">
    <source>
        <dbReference type="EMBL" id="CAI9093162.1"/>
    </source>
</evidence>
<evidence type="ECO:0000256" key="4">
    <source>
        <dbReference type="ARBA" id="ARBA00023136"/>
    </source>
</evidence>
<keyword evidence="2 6" id="KW-0812">Transmembrane</keyword>
<evidence type="ECO:0000256" key="3">
    <source>
        <dbReference type="ARBA" id="ARBA00022989"/>
    </source>
</evidence>
<reference evidence="7" key="1">
    <citation type="submission" date="2023-03" db="EMBL/GenBank/DDBJ databases">
        <authorList>
            <person name="Julca I."/>
        </authorList>
    </citation>
    <scope>NUCLEOTIDE SEQUENCE</scope>
</reference>
<evidence type="ECO:0000256" key="6">
    <source>
        <dbReference type="SAM" id="Phobius"/>
    </source>
</evidence>
<accession>A0AAV1CEX5</accession>
<evidence type="ECO:0000256" key="5">
    <source>
        <dbReference type="SAM" id="MobiDB-lite"/>
    </source>
</evidence>
<evidence type="ECO:0000313" key="8">
    <source>
        <dbReference type="Proteomes" id="UP001161247"/>
    </source>
</evidence>
<dbReference type="InterPro" id="IPR006514">
    <property type="entry name" value="IRX15/GXM/AGM"/>
</dbReference>
<protein>
    <submittedName>
        <fullName evidence="7">OLC1v1028586C1</fullName>
    </submittedName>
</protein>
<sequence length="309" mass="35352">MELKSSKRRQFISSAINRWLFSITVVGLFSGALLVAFFIGLAVTPRSSLCNHHHHPNKISQTKKTNLKSKPAQLSPDFNSTTSWTELHMDAVVHYATSRYVPQQYLHEIQVSYRVLKARFPCNFLVFGLGHDSIMWASLNPGGTTLFLEENPKWMETVLNRAPHLRAHAVEYRTQLSQANELLEHYRAEPDCWPGKSFIRGNDKCRLALNMLPEEVYEKEWDLIMIDAPRGSFASAPGRMAPIYSAAVMARNRKGPGVTHVFVHDSNRKVEKFYSDKFLCPKYLTETAERLRHYEIPAATNPDDKQPFC</sequence>
<keyword evidence="8" id="KW-1185">Reference proteome</keyword>
<proteinExistence type="predicted"/>
<feature type="region of interest" description="Disordered" evidence="5">
    <location>
        <begin position="53"/>
        <end position="72"/>
    </location>
</feature>
<name>A0AAV1CEX5_OLDCO</name>
<dbReference type="Proteomes" id="UP001161247">
    <property type="component" value="Chromosome 2"/>
</dbReference>
<dbReference type="GO" id="GO:0045492">
    <property type="term" value="P:xylan biosynthetic process"/>
    <property type="evidence" value="ECO:0007669"/>
    <property type="project" value="InterPro"/>
</dbReference>
<dbReference type="EMBL" id="OX459119">
    <property type="protein sequence ID" value="CAI9093162.1"/>
    <property type="molecule type" value="Genomic_DNA"/>
</dbReference>